<sequence length="59" mass="6745">MSVLASPPPPSSNICIEQRPLFMTLSIYRLEDLRKHTVQKGQELFGLESADEFTRMTCM</sequence>
<keyword evidence="2" id="KW-1185">Reference proteome</keyword>
<evidence type="ECO:0000313" key="1">
    <source>
        <dbReference type="EMBL" id="KER31917.1"/>
    </source>
</evidence>
<accession>A0A075A0Y2</accession>
<protein>
    <submittedName>
        <fullName evidence="1">Uncharacterized protein</fullName>
    </submittedName>
</protein>
<dbReference type="KEGG" id="ovi:T265_02000"/>
<proteinExistence type="predicted"/>
<organism evidence="1 2">
    <name type="scientific">Opisthorchis viverrini</name>
    <name type="common">Southeast Asian liver fluke</name>
    <dbReference type="NCBI Taxonomy" id="6198"/>
    <lineage>
        <taxon>Eukaryota</taxon>
        <taxon>Metazoa</taxon>
        <taxon>Spiralia</taxon>
        <taxon>Lophotrochozoa</taxon>
        <taxon>Platyhelminthes</taxon>
        <taxon>Trematoda</taxon>
        <taxon>Digenea</taxon>
        <taxon>Opisthorchiida</taxon>
        <taxon>Opisthorchiata</taxon>
        <taxon>Opisthorchiidae</taxon>
        <taxon>Opisthorchis</taxon>
    </lineage>
</organism>
<gene>
    <name evidence="1" type="ORF">T265_02000</name>
</gene>
<dbReference type="EMBL" id="KL596640">
    <property type="protein sequence ID" value="KER31917.1"/>
    <property type="molecule type" value="Genomic_DNA"/>
</dbReference>
<dbReference type="AlphaFoldDB" id="A0A075A0Y2"/>
<dbReference type="CTD" id="20316188"/>
<dbReference type="Proteomes" id="UP000054324">
    <property type="component" value="Unassembled WGS sequence"/>
</dbReference>
<reference evidence="1 2" key="1">
    <citation type="submission" date="2013-11" db="EMBL/GenBank/DDBJ databases">
        <title>Opisthorchis viverrini - life in the bile duct.</title>
        <authorList>
            <person name="Young N.D."/>
            <person name="Nagarajan N."/>
            <person name="Lin S.J."/>
            <person name="Korhonen P.K."/>
            <person name="Jex A.R."/>
            <person name="Hall R.S."/>
            <person name="Safavi-Hemami H."/>
            <person name="Kaewkong W."/>
            <person name="Bertrand D."/>
            <person name="Gao S."/>
            <person name="Seet Q."/>
            <person name="Wongkham S."/>
            <person name="Teh B.T."/>
            <person name="Wongkham C."/>
            <person name="Intapan P.M."/>
            <person name="Maleewong W."/>
            <person name="Yang X."/>
            <person name="Hu M."/>
            <person name="Wang Z."/>
            <person name="Hofmann A."/>
            <person name="Sternberg P.W."/>
            <person name="Tan P."/>
            <person name="Wang J."/>
            <person name="Gasser R.B."/>
        </authorList>
    </citation>
    <scope>NUCLEOTIDE SEQUENCE [LARGE SCALE GENOMIC DNA]</scope>
</reference>
<evidence type="ECO:0000313" key="2">
    <source>
        <dbReference type="Proteomes" id="UP000054324"/>
    </source>
</evidence>
<name>A0A075A0Y2_OPIVI</name>
<dbReference type="RefSeq" id="XP_009164402.1">
    <property type="nucleotide sequence ID" value="XM_009166138.1"/>
</dbReference>
<dbReference type="GeneID" id="20316188"/>